<dbReference type="EMBL" id="CP124545">
    <property type="protein sequence ID" value="WMN02082.1"/>
    <property type="molecule type" value="Genomic_DNA"/>
</dbReference>
<gene>
    <name evidence="2" type="ORF">QIE55_30470</name>
</gene>
<evidence type="ECO:0008006" key="4">
    <source>
        <dbReference type="Google" id="ProtNLM"/>
    </source>
</evidence>
<name>A0AAX3ZYD0_RHOER</name>
<organism evidence="2 3">
    <name type="scientific">Rhodococcus erythropolis</name>
    <name type="common">Arthrobacter picolinophilus</name>
    <dbReference type="NCBI Taxonomy" id="1833"/>
    <lineage>
        <taxon>Bacteria</taxon>
        <taxon>Bacillati</taxon>
        <taxon>Actinomycetota</taxon>
        <taxon>Actinomycetes</taxon>
        <taxon>Mycobacteriales</taxon>
        <taxon>Nocardiaceae</taxon>
        <taxon>Rhodococcus</taxon>
        <taxon>Rhodococcus erythropolis group</taxon>
    </lineage>
</organism>
<evidence type="ECO:0000256" key="1">
    <source>
        <dbReference type="SAM" id="SignalP"/>
    </source>
</evidence>
<accession>A0AAX3ZYD0</accession>
<evidence type="ECO:0000313" key="3">
    <source>
        <dbReference type="Proteomes" id="UP001230933"/>
    </source>
</evidence>
<feature type="chain" id="PRO_5043982554" description="Ribosomally synthesized peptide with SipW-like signal peptide" evidence="1">
    <location>
        <begin position="23"/>
        <end position="195"/>
    </location>
</feature>
<dbReference type="AlphaFoldDB" id="A0AAX3ZYD0"/>
<sequence length="195" mass="19572">MKGRAWGALAGASVIVLMFASAQGTGALWKSAAPISNDVLTAGGSTFALKVGSTVANAASTYTWSTFAGSAMTATTAVQMPLTIVNPATNNAALTFRLASVTATNANPVLDLKISTLTSTQTCPIAPSTATALPGTQVYSGVATNAAYPLPANPGISLANGSSTVWCMRASVNMAETTVGGVSTKLVFTFTAKQS</sequence>
<evidence type="ECO:0000313" key="2">
    <source>
        <dbReference type="EMBL" id="WMN02082.1"/>
    </source>
</evidence>
<dbReference type="RefSeq" id="WP_243617375.1">
    <property type="nucleotide sequence ID" value="NZ_CP124545.1"/>
</dbReference>
<feature type="signal peptide" evidence="1">
    <location>
        <begin position="1"/>
        <end position="22"/>
    </location>
</feature>
<proteinExistence type="predicted"/>
<protein>
    <recommendedName>
        <fullName evidence="4">Ribosomally synthesized peptide with SipW-like signal peptide</fullName>
    </recommendedName>
</protein>
<dbReference type="Proteomes" id="UP001230933">
    <property type="component" value="Chromosome"/>
</dbReference>
<reference evidence="2" key="1">
    <citation type="submission" date="2023-08" db="EMBL/GenBank/DDBJ databases">
        <title>Isolation and Characterization of Rhodococcus erythropolis MGMM8.</title>
        <authorList>
            <person name="Diabankana R.G.C."/>
            <person name="Afordoanyi D.M."/>
            <person name="Validov S.Z."/>
        </authorList>
    </citation>
    <scope>NUCLEOTIDE SEQUENCE</scope>
    <source>
        <strain evidence="2">MGMM8</strain>
    </source>
</reference>
<keyword evidence="1" id="KW-0732">Signal</keyword>